<sequence>MAYICSHVATICSVCSYLAILASRLVPRPTLRTWIFADEETVTAHKEKNIVRDERRFEQLLGRFRADFEGFKAVARRWRRTLWELEGSRLCLVVSEGEGDVVDEGTGGMESVSGGRREWLLHDEVRIGVVNRQAFGEARDALRELVQALTLGEGELQN</sequence>
<organism evidence="1 2">
    <name type="scientific">Terfezia boudieri ATCC MYA-4762</name>
    <dbReference type="NCBI Taxonomy" id="1051890"/>
    <lineage>
        <taxon>Eukaryota</taxon>
        <taxon>Fungi</taxon>
        <taxon>Dikarya</taxon>
        <taxon>Ascomycota</taxon>
        <taxon>Pezizomycotina</taxon>
        <taxon>Pezizomycetes</taxon>
        <taxon>Pezizales</taxon>
        <taxon>Pezizaceae</taxon>
        <taxon>Terfezia</taxon>
    </lineage>
</organism>
<accession>A0A3N4L9A2</accession>
<reference evidence="1 2" key="1">
    <citation type="journal article" date="2018" name="Nat. Ecol. Evol.">
        <title>Pezizomycetes genomes reveal the molecular basis of ectomycorrhizal truffle lifestyle.</title>
        <authorList>
            <person name="Murat C."/>
            <person name="Payen T."/>
            <person name="Noel B."/>
            <person name="Kuo A."/>
            <person name="Morin E."/>
            <person name="Chen J."/>
            <person name="Kohler A."/>
            <person name="Krizsan K."/>
            <person name="Balestrini R."/>
            <person name="Da Silva C."/>
            <person name="Montanini B."/>
            <person name="Hainaut M."/>
            <person name="Levati E."/>
            <person name="Barry K.W."/>
            <person name="Belfiori B."/>
            <person name="Cichocki N."/>
            <person name="Clum A."/>
            <person name="Dockter R.B."/>
            <person name="Fauchery L."/>
            <person name="Guy J."/>
            <person name="Iotti M."/>
            <person name="Le Tacon F."/>
            <person name="Lindquist E.A."/>
            <person name="Lipzen A."/>
            <person name="Malagnac F."/>
            <person name="Mello A."/>
            <person name="Molinier V."/>
            <person name="Miyauchi S."/>
            <person name="Poulain J."/>
            <person name="Riccioni C."/>
            <person name="Rubini A."/>
            <person name="Sitrit Y."/>
            <person name="Splivallo R."/>
            <person name="Traeger S."/>
            <person name="Wang M."/>
            <person name="Zifcakova L."/>
            <person name="Wipf D."/>
            <person name="Zambonelli A."/>
            <person name="Paolocci F."/>
            <person name="Nowrousian M."/>
            <person name="Ottonello S."/>
            <person name="Baldrian P."/>
            <person name="Spatafora J.W."/>
            <person name="Henrissat B."/>
            <person name="Nagy L.G."/>
            <person name="Aury J.M."/>
            <person name="Wincker P."/>
            <person name="Grigoriev I.V."/>
            <person name="Bonfante P."/>
            <person name="Martin F.M."/>
        </authorList>
    </citation>
    <scope>NUCLEOTIDE SEQUENCE [LARGE SCALE GENOMIC DNA]</scope>
    <source>
        <strain evidence="1 2">ATCC MYA-4762</strain>
    </source>
</reference>
<protein>
    <submittedName>
        <fullName evidence="1">Uncharacterized protein</fullName>
    </submittedName>
</protein>
<keyword evidence="2" id="KW-1185">Reference proteome</keyword>
<dbReference type="Proteomes" id="UP000267821">
    <property type="component" value="Unassembled WGS sequence"/>
</dbReference>
<dbReference type="OrthoDB" id="5584477at2759"/>
<gene>
    <name evidence="1" type="ORF">L211DRAFT_843756</name>
</gene>
<dbReference type="InParanoid" id="A0A3N4L9A2"/>
<dbReference type="AlphaFoldDB" id="A0A3N4L9A2"/>
<proteinExistence type="predicted"/>
<evidence type="ECO:0000313" key="2">
    <source>
        <dbReference type="Proteomes" id="UP000267821"/>
    </source>
</evidence>
<dbReference type="EMBL" id="ML121643">
    <property type="protein sequence ID" value="RPB18318.1"/>
    <property type="molecule type" value="Genomic_DNA"/>
</dbReference>
<evidence type="ECO:0000313" key="1">
    <source>
        <dbReference type="EMBL" id="RPB18318.1"/>
    </source>
</evidence>
<name>A0A3N4L9A2_9PEZI</name>